<feature type="transmembrane region" description="Helical" evidence="1">
    <location>
        <begin position="51"/>
        <end position="72"/>
    </location>
</feature>
<dbReference type="RefSeq" id="WP_206293152.1">
    <property type="nucleotide sequence ID" value="NZ_CP063458.1"/>
</dbReference>
<reference evidence="2 3" key="1">
    <citation type="submission" date="2020-10" db="EMBL/GenBank/DDBJ databases">
        <title>Wide distribution of Phycisphaera-like planctomycetes from WD2101 soil group in peatlands and genome analysis of the first cultivated representative.</title>
        <authorList>
            <person name="Dedysh S.N."/>
            <person name="Beletsky A.V."/>
            <person name="Ivanova A."/>
            <person name="Kulichevskaya I.S."/>
            <person name="Suzina N.E."/>
            <person name="Philippov D.A."/>
            <person name="Rakitin A.L."/>
            <person name="Mardanov A.V."/>
            <person name="Ravin N.V."/>
        </authorList>
    </citation>
    <scope>NUCLEOTIDE SEQUENCE [LARGE SCALE GENOMIC DNA]</scope>
    <source>
        <strain evidence="2 3">M1803</strain>
    </source>
</reference>
<keyword evidence="1" id="KW-0472">Membrane</keyword>
<keyword evidence="1" id="KW-0812">Transmembrane</keyword>
<name>A0A7M2WZ05_9BACT</name>
<protein>
    <submittedName>
        <fullName evidence="2">Uncharacterized protein</fullName>
    </submittedName>
</protein>
<dbReference type="AlphaFoldDB" id="A0A7M2WZ05"/>
<sequence length="216" mass="24403">MRPHPTLTDIARSRLDVISFFALAFLLMALPVKWAWNYLRRDFTRLPRITYFRSLCLVTLWGLLFVIVLAMISGARELMTPGAWEKKPTGGYRLADAPAGAAGAEPSADTEAKRRYRLERLYKGIEEYRSAHAGKYPPHDFVPEIPEAVWESPHPSRQRYVYARQPQGGASPRPDSLLASEPSCYGTQRLILLASGKIESVPDYVAFDLLRRGIEP</sequence>
<organism evidence="2 3">
    <name type="scientific">Humisphaera borealis</name>
    <dbReference type="NCBI Taxonomy" id="2807512"/>
    <lineage>
        <taxon>Bacteria</taxon>
        <taxon>Pseudomonadati</taxon>
        <taxon>Planctomycetota</taxon>
        <taxon>Phycisphaerae</taxon>
        <taxon>Tepidisphaerales</taxon>
        <taxon>Tepidisphaeraceae</taxon>
        <taxon>Humisphaera</taxon>
    </lineage>
</organism>
<feature type="transmembrane region" description="Helical" evidence="1">
    <location>
        <begin position="20"/>
        <end position="39"/>
    </location>
</feature>
<dbReference type="Proteomes" id="UP000593765">
    <property type="component" value="Chromosome"/>
</dbReference>
<dbReference type="KEGG" id="hbs:IPV69_01535"/>
<gene>
    <name evidence="2" type="ORF">IPV69_01535</name>
</gene>
<evidence type="ECO:0000256" key="1">
    <source>
        <dbReference type="SAM" id="Phobius"/>
    </source>
</evidence>
<keyword evidence="3" id="KW-1185">Reference proteome</keyword>
<accession>A0A7M2WZ05</accession>
<proteinExistence type="predicted"/>
<dbReference type="EMBL" id="CP063458">
    <property type="protein sequence ID" value="QOV90081.1"/>
    <property type="molecule type" value="Genomic_DNA"/>
</dbReference>
<evidence type="ECO:0000313" key="3">
    <source>
        <dbReference type="Proteomes" id="UP000593765"/>
    </source>
</evidence>
<keyword evidence="1" id="KW-1133">Transmembrane helix</keyword>
<evidence type="ECO:0000313" key="2">
    <source>
        <dbReference type="EMBL" id="QOV90081.1"/>
    </source>
</evidence>